<dbReference type="EMBL" id="KV427623">
    <property type="protein sequence ID" value="KZT06728.1"/>
    <property type="molecule type" value="Genomic_DNA"/>
</dbReference>
<name>A0A165ECH0_9APHY</name>
<dbReference type="InParanoid" id="A0A165ECH0"/>
<evidence type="ECO:0000256" key="1">
    <source>
        <dbReference type="SAM" id="MobiDB-lite"/>
    </source>
</evidence>
<evidence type="ECO:0000313" key="3">
    <source>
        <dbReference type="Proteomes" id="UP000076871"/>
    </source>
</evidence>
<dbReference type="Proteomes" id="UP000076871">
    <property type="component" value="Unassembled WGS sequence"/>
</dbReference>
<keyword evidence="3" id="KW-1185">Reference proteome</keyword>
<evidence type="ECO:0000313" key="2">
    <source>
        <dbReference type="EMBL" id="KZT06728.1"/>
    </source>
</evidence>
<feature type="compositionally biased region" description="Polar residues" evidence="1">
    <location>
        <begin position="9"/>
        <end position="23"/>
    </location>
</feature>
<reference evidence="2 3" key="1">
    <citation type="journal article" date="2016" name="Mol. Biol. Evol.">
        <title>Comparative Genomics of Early-Diverging Mushroom-Forming Fungi Provides Insights into the Origins of Lignocellulose Decay Capabilities.</title>
        <authorList>
            <person name="Nagy L.G."/>
            <person name="Riley R."/>
            <person name="Tritt A."/>
            <person name="Adam C."/>
            <person name="Daum C."/>
            <person name="Floudas D."/>
            <person name="Sun H."/>
            <person name="Yadav J.S."/>
            <person name="Pangilinan J."/>
            <person name="Larsson K.H."/>
            <person name="Matsuura K."/>
            <person name="Barry K."/>
            <person name="Labutti K."/>
            <person name="Kuo R."/>
            <person name="Ohm R.A."/>
            <person name="Bhattacharya S.S."/>
            <person name="Shirouzu T."/>
            <person name="Yoshinaga Y."/>
            <person name="Martin F.M."/>
            <person name="Grigoriev I.V."/>
            <person name="Hibbett D.S."/>
        </authorList>
    </citation>
    <scope>NUCLEOTIDE SEQUENCE [LARGE SCALE GENOMIC DNA]</scope>
    <source>
        <strain evidence="2 3">93-53</strain>
    </source>
</reference>
<dbReference type="RefSeq" id="XP_040764468.1">
    <property type="nucleotide sequence ID" value="XM_040901361.1"/>
</dbReference>
<dbReference type="GeneID" id="63818393"/>
<proteinExistence type="predicted"/>
<sequence length="170" mass="19315">MESLCSRAMATSSVPRDSPSRARNTTAYGMHLQNGTWIQSLSRSWNMVRQSHHFPVDVRWRESDGRGAEAMYQSTVHYAGSACVTYTYSHRSTMDHFSRSWRRGTVHSASIILPRWLVHSTTHHASFRFHAQPHDPLRCSTGPLACSDGALLHRRSLLHCSSSSRRSVYD</sequence>
<gene>
    <name evidence="2" type="ORF">LAESUDRAFT_150200</name>
</gene>
<accession>A0A165ECH0</accession>
<feature type="region of interest" description="Disordered" evidence="1">
    <location>
        <begin position="1"/>
        <end position="23"/>
    </location>
</feature>
<protein>
    <submittedName>
        <fullName evidence="2">Uncharacterized protein</fullName>
    </submittedName>
</protein>
<organism evidence="2 3">
    <name type="scientific">Laetiporus sulphureus 93-53</name>
    <dbReference type="NCBI Taxonomy" id="1314785"/>
    <lineage>
        <taxon>Eukaryota</taxon>
        <taxon>Fungi</taxon>
        <taxon>Dikarya</taxon>
        <taxon>Basidiomycota</taxon>
        <taxon>Agaricomycotina</taxon>
        <taxon>Agaricomycetes</taxon>
        <taxon>Polyporales</taxon>
        <taxon>Laetiporus</taxon>
    </lineage>
</organism>
<dbReference type="AlphaFoldDB" id="A0A165ECH0"/>